<protein>
    <submittedName>
        <fullName evidence="2">Uncharacterized metal-binding protein YceD, DUF177 family</fullName>
    </submittedName>
</protein>
<sequence length="177" mass="20214">MGAYGINIVGLSNKEHQFEFEIGDAFFRKYGSDLLSEGTFHADVLLFKHETFLEAEFKIKGIAKLVCDRSLEPFDYPIENVHKVMFKYGDADEEITDEIMIIHRDTATLELGQLMYEFISLAVPLKKLHPKFQDEADDDDSEGKIVYSSGGDPEDGKSNDKDDDDIDPRWNILKNLQ</sequence>
<dbReference type="AlphaFoldDB" id="A0A1M5UAB6"/>
<dbReference type="Proteomes" id="UP000184212">
    <property type="component" value="Unassembled WGS sequence"/>
</dbReference>
<dbReference type="EMBL" id="FQWQ01000003">
    <property type="protein sequence ID" value="SHH59934.1"/>
    <property type="molecule type" value="Genomic_DNA"/>
</dbReference>
<evidence type="ECO:0000313" key="2">
    <source>
        <dbReference type="EMBL" id="SHH59934.1"/>
    </source>
</evidence>
<dbReference type="Pfam" id="PF02620">
    <property type="entry name" value="YceD"/>
    <property type="match status" value="1"/>
</dbReference>
<proteinExistence type="predicted"/>
<dbReference type="STRING" id="947013.SAMN04488109_4557"/>
<organism evidence="2 3">
    <name type="scientific">Chryseolinea serpens</name>
    <dbReference type="NCBI Taxonomy" id="947013"/>
    <lineage>
        <taxon>Bacteria</taxon>
        <taxon>Pseudomonadati</taxon>
        <taxon>Bacteroidota</taxon>
        <taxon>Cytophagia</taxon>
        <taxon>Cytophagales</taxon>
        <taxon>Fulvivirgaceae</taxon>
        <taxon>Chryseolinea</taxon>
    </lineage>
</organism>
<dbReference type="InterPro" id="IPR003772">
    <property type="entry name" value="YceD"/>
</dbReference>
<feature type="region of interest" description="Disordered" evidence="1">
    <location>
        <begin position="133"/>
        <end position="177"/>
    </location>
</feature>
<evidence type="ECO:0000256" key="1">
    <source>
        <dbReference type="SAM" id="MobiDB-lite"/>
    </source>
</evidence>
<name>A0A1M5UAB6_9BACT</name>
<dbReference type="OrthoDB" id="1524821at2"/>
<evidence type="ECO:0000313" key="3">
    <source>
        <dbReference type="Proteomes" id="UP000184212"/>
    </source>
</evidence>
<accession>A0A1M5UAB6</accession>
<gene>
    <name evidence="2" type="ORF">SAMN04488109_4557</name>
</gene>
<reference evidence="2 3" key="1">
    <citation type="submission" date="2016-11" db="EMBL/GenBank/DDBJ databases">
        <authorList>
            <person name="Jaros S."/>
            <person name="Januszkiewicz K."/>
            <person name="Wedrychowicz H."/>
        </authorList>
    </citation>
    <scope>NUCLEOTIDE SEQUENCE [LARGE SCALE GENOMIC DNA]</scope>
    <source>
        <strain evidence="2 3">DSM 24574</strain>
    </source>
</reference>
<keyword evidence="3" id="KW-1185">Reference proteome</keyword>